<dbReference type="GO" id="GO:0015074">
    <property type="term" value="P:DNA integration"/>
    <property type="evidence" value="ECO:0007669"/>
    <property type="project" value="UniProtKB-KW"/>
</dbReference>
<dbReference type="InterPro" id="IPR038109">
    <property type="entry name" value="DNA_bind_recomb_sf"/>
</dbReference>
<keyword evidence="3" id="KW-0233">DNA recombination</keyword>
<dbReference type="PANTHER" id="PTHR30461:SF23">
    <property type="entry name" value="DNA RECOMBINASE-RELATED"/>
    <property type="match status" value="1"/>
</dbReference>
<dbReference type="SMART" id="SM00857">
    <property type="entry name" value="Resolvase"/>
    <property type="match status" value="1"/>
</dbReference>
<dbReference type="PANTHER" id="PTHR30461">
    <property type="entry name" value="DNA-INVERTASE FROM LAMBDOID PROPHAGE"/>
    <property type="match status" value="1"/>
</dbReference>
<feature type="domain" description="Resolvase/invertase-type recombinase catalytic" evidence="5">
    <location>
        <begin position="10"/>
        <end position="159"/>
    </location>
</feature>
<evidence type="ECO:0000256" key="4">
    <source>
        <dbReference type="SAM" id="Coils"/>
    </source>
</evidence>
<feature type="domain" description="Recombinase" evidence="6">
    <location>
        <begin position="166"/>
        <end position="286"/>
    </location>
</feature>
<dbReference type="InterPro" id="IPR050639">
    <property type="entry name" value="SSR_resolvase"/>
</dbReference>
<dbReference type="Pfam" id="PF00239">
    <property type="entry name" value="Resolvase"/>
    <property type="match status" value="1"/>
</dbReference>
<dbReference type="GO" id="GO:0003677">
    <property type="term" value="F:DNA binding"/>
    <property type="evidence" value="ECO:0007669"/>
    <property type="project" value="UniProtKB-KW"/>
</dbReference>
<dbReference type="EMBL" id="VSSQ01010009">
    <property type="protein sequence ID" value="MPM43184.1"/>
    <property type="molecule type" value="Genomic_DNA"/>
</dbReference>
<dbReference type="AlphaFoldDB" id="A0A645A036"/>
<dbReference type="InterPro" id="IPR036162">
    <property type="entry name" value="Resolvase-like_N_sf"/>
</dbReference>
<feature type="coiled-coil region" evidence="4">
    <location>
        <begin position="416"/>
        <end position="443"/>
    </location>
</feature>
<protein>
    <submittedName>
        <fullName evidence="7">Uncharacterized protein</fullName>
    </submittedName>
</protein>
<dbReference type="Gene3D" id="3.90.1750.20">
    <property type="entry name" value="Putative Large Serine Recombinase, Chain B, Domain 2"/>
    <property type="match status" value="1"/>
</dbReference>
<dbReference type="SUPFAM" id="SSF53041">
    <property type="entry name" value="Resolvase-like"/>
    <property type="match status" value="1"/>
</dbReference>
<evidence type="ECO:0000259" key="6">
    <source>
        <dbReference type="PROSITE" id="PS51737"/>
    </source>
</evidence>
<dbReference type="InterPro" id="IPR025827">
    <property type="entry name" value="Zn_ribbon_recom_dom"/>
</dbReference>
<evidence type="ECO:0000256" key="3">
    <source>
        <dbReference type="ARBA" id="ARBA00023172"/>
    </source>
</evidence>
<dbReference type="PROSITE" id="PS00397">
    <property type="entry name" value="RECOMBINASES_1"/>
    <property type="match status" value="1"/>
</dbReference>
<reference evidence="7" key="1">
    <citation type="submission" date="2019-08" db="EMBL/GenBank/DDBJ databases">
        <authorList>
            <person name="Kucharzyk K."/>
            <person name="Murdoch R.W."/>
            <person name="Higgins S."/>
            <person name="Loffler F."/>
        </authorList>
    </citation>
    <scope>NUCLEOTIDE SEQUENCE</scope>
</reference>
<keyword evidence="1" id="KW-0229">DNA integration</keyword>
<sequence length="493" mass="56518">MANLKSENNKAVLYARVSTEEQASRDNSIPAQIKAIKQFALKNGIEIIKEYVDEGKSARTADRPQFQQMISDAKKNDKIFSKILIHKTDRFARNRSDSVIYKSLLQKECHVEVISITEIFDDSPTGKLLEGMMEVIAEFHSLNLAQEVMKGMKQKAGKGLYLGRTPYGYTLDETTKKLIIDEEESKVVKIIFEMYSNGDSFATIKSHLNTAGIFTRENKAWDSSSIKRIIKNPAYIGQFTWNKTKRSTNSKKDSTEWVIVENSHDPIISHELFYKTQNVIKSKHTIRGKGVKSIYLLSSMLKCGHCGHNMIGEKKKHVSGKVYIRYVCGNYLSHKLCFYNFVHKDAIESLVFNNIREILNTGKVDTNNVVLVESKTSDAEKDLLETSLKNIKHKFEKQLEAFEAGVIDLEELQTAKKRVFLEESEVKHQLEQLEKKSQNKNIDKNLKSHLTGIDEILLLNDPANIKLWLKDRIYSIEVFNKSEVLIKYRLPVE</sequence>
<evidence type="ECO:0000256" key="1">
    <source>
        <dbReference type="ARBA" id="ARBA00022908"/>
    </source>
</evidence>
<accession>A0A645A036</accession>
<evidence type="ECO:0000313" key="7">
    <source>
        <dbReference type="EMBL" id="MPM43184.1"/>
    </source>
</evidence>
<evidence type="ECO:0000256" key="2">
    <source>
        <dbReference type="ARBA" id="ARBA00023125"/>
    </source>
</evidence>
<dbReference type="Gene3D" id="3.40.50.1390">
    <property type="entry name" value="Resolvase, N-terminal catalytic domain"/>
    <property type="match status" value="1"/>
</dbReference>
<keyword evidence="4" id="KW-0175">Coiled coil</keyword>
<gene>
    <name evidence="7" type="ORF">SDC9_89857</name>
</gene>
<dbReference type="InterPro" id="IPR011109">
    <property type="entry name" value="DNA_bind_recombinase_dom"/>
</dbReference>
<comment type="caution">
    <text evidence="7">The sequence shown here is derived from an EMBL/GenBank/DDBJ whole genome shotgun (WGS) entry which is preliminary data.</text>
</comment>
<evidence type="ECO:0000259" key="5">
    <source>
        <dbReference type="PROSITE" id="PS51736"/>
    </source>
</evidence>
<dbReference type="PROSITE" id="PS51736">
    <property type="entry name" value="RECOMBINASES_3"/>
    <property type="match status" value="1"/>
</dbReference>
<dbReference type="InterPro" id="IPR006118">
    <property type="entry name" value="Recombinase_CS"/>
</dbReference>
<dbReference type="PROSITE" id="PS51737">
    <property type="entry name" value="RECOMBINASE_DNA_BIND"/>
    <property type="match status" value="1"/>
</dbReference>
<dbReference type="Pfam" id="PF07508">
    <property type="entry name" value="Recombinase"/>
    <property type="match status" value="1"/>
</dbReference>
<name>A0A645A036_9ZZZZ</name>
<keyword evidence="2" id="KW-0238">DNA-binding</keyword>
<proteinExistence type="predicted"/>
<dbReference type="InterPro" id="IPR006119">
    <property type="entry name" value="Resolv_N"/>
</dbReference>
<organism evidence="7">
    <name type="scientific">bioreactor metagenome</name>
    <dbReference type="NCBI Taxonomy" id="1076179"/>
    <lineage>
        <taxon>unclassified sequences</taxon>
        <taxon>metagenomes</taxon>
        <taxon>ecological metagenomes</taxon>
    </lineage>
</organism>
<dbReference type="CDD" id="cd00338">
    <property type="entry name" value="Ser_Recombinase"/>
    <property type="match status" value="1"/>
</dbReference>
<dbReference type="Pfam" id="PF13408">
    <property type="entry name" value="Zn_ribbon_recom"/>
    <property type="match status" value="1"/>
</dbReference>
<dbReference type="GO" id="GO:0000150">
    <property type="term" value="F:DNA strand exchange activity"/>
    <property type="evidence" value="ECO:0007669"/>
    <property type="project" value="InterPro"/>
</dbReference>